<dbReference type="InterPro" id="IPR034660">
    <property type="entry name" value="DinB/YfiT-like"/>
</dbReference>
<dbReference type="InterPro" id="IPR017517">
    <property type="entry name" value="Maleyloyr_isom"/>
</dbReference>
<evidence type="ECO:0000313" key="4">
    <source>
        <dbReference type="EMBL" id="AOP47558.1"/>
    </source>
</evidence>
<feature type="domain" description="MDMPI C-terminal" evidence="2">
    <location>
        <begin position="174"/>
        <end position="238"/>
    </location>
</feature>
<dbReference type="Gene3D" id="3.30.1050.20">
    <property type="match status" value="1"/>
</dbReference>
<dbReference type="Proteomes" id="UP000094094">
    <property type="component" value="Chromosome"/>
</dbReference>
<dbReference type="GO" id="GO:0046872">
    <property type="term" value="F:metal ion binding"/>
    <property type="evidence" value="ECO:0007669"/>
    <property type="project" value="InterPro"/>
</dbReference>
<evidence type="ECO:0000313" key="5">
    <source>
        <dbReference type="Proteomes" id="UP000094094"/>
    </source>
</evidence>
<feature type="region of interest" description="Disordered" evidence="1">
    <location>
        <begin position="182"/>
        <end position="205"/>
    </location>
</feature>
<sequence length="242" mass="26211">MKEVWAAMPTTEMLGRIATSTDRFVRTVTTLTDADIRGATLVPPWTRGHVITHVARAADSLCRLLTWARTGVETPQYTGMDARAAEIEAGARRPVDALVADVLASAARFDDAVRSLPDAAWTYEVRMRTGEPRTPAALMVSRLRELEVHHADLATGYTFADIPPEAARWIIDDLVEAQRRRDGTPPLRIEATDTGLSRELGSGGPTVRGSQADLLGWLTGRTGGATLTTTAPGPVPDAPYWI</sequence>
<proteinExistence type="predicted"/>
<feature type="domain" description="Mycothiol-dependent maleylpyruvate isomerase metal-binding" evidence="3">
    <location>
        <begin position="19"/>
        <end position="154"/>
    </location>
</feature>
<name>A0A1D7VM15_9ACTN</name>
<dbReference type="KEGG" id="slc:SL103_15955"/>
<organism evidence="4 5">
    <name type="scientific">Streptomyces lydicus</name>
    <dbReference type="NCBI Taxonomy" id="47763"/>
    <lineage>
        <taxon>Bacteria</taxon>
        <taxon>Bacillati</taxon>
        <taxon>Actinomycetota</taxon>
        <taxon>Actinomycetes</taxon>
        <taxon>Kitasatosporales</taxon>
        <taxon>Streptomycetaceae</taxon>
        <taxon>Streptomyces</taxon>
    </lineage>
</organism>
<dbReference type="AlphaFoldDB" id="A0A1D7VM15"/>
<dbReference type="SUPFAM" id="SSF109854">
    <property type="entry name" value="DinB/YfiT-like putative metalloenzymes"/>
    <property type="match status" value="1"/>
</dbReference>
<dbReference type="InterPro" id="IPR036527">
    <property type="entry name" value="SCP2_sterol-bd_dom_sf"/>
</dbReference>
<dbReference type="Gene3D" id="1.20.120.450">
    <property type="entry name" value="dinb family like domain"/>
    <property type="match status" value="1"/>
</dbReference>
<gene>
    <name evidence="4" type="ORF">SL103_15955</name>
</gene>
<keyword evidence="5" id="KW-1185">Reference proteome</keyword>
<evidence type="ECO:0000259" key="3">
    <source>
        <dbReference type="Pfam" id="PF11716"/>
    </source>
</evidence>
<dbReference type="Pfam" id="PF11716">
    <property type="entry name" value="MDMPI_N"/>
    <property type="match status" value="1"/>
</dbReference>
<reference evidence="4 5" key="1">
    <citation type="submission" date="2016-09" db="EMBL/GenBank/DDBJ databases">
        <title>Complete genome sequencing of Streptomyces lydicus 103 and metabolic pathways analysis of antibiotic biosynthesis.</title>
        <authorList>
            <person name="Jia N."/>
            <person name="Ding M.-Z."/>
            <person name="Gao F."/>
            <person name="Yuan Y.-J."/>
        </authorList>
    </citation>
    <scope>NUCLEOTIDE SEQUENCE [LARGE SCALE GENOMIC DNA]</scope>
    <source>
        <strain evidence="4 5">103</strain>
    </source>
</reference>
<dbReference type="OrthoDB" id="5118203at2"/>
<accession>A0A1D7VM15</accession>
<dbReference type="NCBIfam" id="TIGR03083">
    <property type="entry name" value="maleylpyruvate isomerase family mycothiol-dependent enzyme"/>
    <property type="match status" value="1"/>
</dbReference>
<protein>
    <submittedName>
        <fullName evidence="4">Uncharacterized protein</fullName>
    </submittedName>
</protein>
<dbReference type="InterPro" id="IPR024344">
    <property type="entry name" value="MDMPI_metal-binding"/>
</dbReference>
<dbReference type="EMBL" id="CP017157">
    <property type="protein sequence ID" value="AOP47558.1"/>
    <property type="molecule type" value="Genomic_DNA"/>
</dbReference>
<evidence type="ECO:0000259" key="2">
    <source>
        <dbReference type="Pfam" id="PF07398"/>
    </source>
</evidence>
<dbReference type="SUPFAM" id="SSF55718">
    <property type="entry name" value="SCP-like"/>
    <property type="match status" value="1"/>
</dbReference>
<evidence type="ECO:0000256" key="1">
    <source>
        <dbReference type="SAM" id="MobiDB-lite"/>
    </source>
</evidence>
<dbReference type="Pfam" id="PF07398">
    <property type="entry name" value="MDMPI_C"/>
    <property type="match status" value="1"/>
</dbReference>
<dbReference type="InterPro" id="IPR010872">
    <property type="entry name" value="MDMPI_C-term_domain"/>
</dbReference>